<evidence type="ECO:0000256" key="1">
    <source>
        <dbReference type="SAM" id="MobiDB-lite"/>
    </source>
</evidence>
<dbReference type="EMBL" id="LXQD01000354">
    <property type="protein sequence ID" value="RCJ17764.1"/>
    <property type="molecule type" value="Genomic_DNA"/>
</dbReference>
<feature type="region of interest" description="Disordered" evidence="1">
    <location>
        <begin position="275"/>
        <end position="317"/>
    </location>
</feature>
<dbReference type="InterPro" id="IPR042095">
    <property type="entry name" value="SUMF_sf"/>
</dbReference>
<dbReference type="SUPFAM" id="SSF52200">
    <property type="entry name" value="Toll/Interleukin receptor TIR domain"/>
    <property type="match status" value="1"/>
</dbReference>
<dbReference type="Pfam" id="PF13676">
    <property type="entry name" value="TIR_2"/>
    <property type="match status" value="1"/>
</dbReference>
<dbReference type="InterPro" id="IPR035897">
    <property type="entry name" value="Toll_tir_struct_dom_sf"/>
</dbReference>
<keyword evidence="4" id="KW-1185">Reference proteome</keyword>
<dbReference type="SUPFAM" id="SSF56436">
    <property type="entry name" value="C-type lectin-like"/>
    <property type="match status" value="1"/>
</dbReference>
<feature type="compositionally biased region" description="Polar residues" evidence="1">
    <location>
        <begin position="291"/>
        <end position="300"/>
    </location>
</feature>
<sequence>MPEVSLQLFFSYSHKDEALRDELANHLSILTRQGVISSWHDRKILPGEERDRQINENLNTADIILLLISSDFIASNYCWDVEVTTAIERHNAGEACVIPIILRRVDWSGTPFAKLQSLPKNAEPITSWTNRDDAFANVAQGIRTAAEQLIEKRQQKLALVIKEAAIAEYRQQAEEFAADGEISFVESEILKDLQKRLGLTDQEARTVRDKVLEPYGRYKENLDKYRQIFTKLVDEQGYPLGEKAKADLKKLQQYLKITDEDIAFLDKEAEAQKQQQEAERLRQERERAEYQKQQAELQKQTARESSKPVVSPQSSAGIHTQPFEFDTATITVRSGFLGIKTYEINYSRKRAKFFKEDLKNGVVLEMVAIPGGQFLMGSPKDELERDIDESPQHNVTIQSFFMGKFPVTQSQWTVIASLPKVNLELNSDPSNFKGANRPVERVSWDDAVEFCARLSNKTGKSYRLPSEAEWEYACRAGTTTPFYFGETITTDLANYRGTDWNYQETLYPGNYCEGPKGEFRKQTTDVGKFSPNPFGLHDMHGNIFEWCQDGWHKNYNAAPTDGSAWISNNNYRMLRGGSWYYNPKLCRSAFRLIYDAGSSYSNYGFRVACSGTWT</sequence>
<dbReference type="Proteomes" id="UP000252107">
    <property type="component" value="Unassembled WGS sequence"/>
</dbReference>
<dbReference type="InterPro" id="IPR005532">
    <property type="entry name" value="SUMF_dom"/>
</dbReference>
<protein>
    <recommendedName>
        <fullName evidence="2">TIR domain-containing protein</fullName>
    </recommendedName>
</protein>
<name>A0A367Q374_9NOSO</name>
<proteinExistence type="predicted"/>
<dbReference type="Pfam" id="PF03781">
    <property type="entry name" value="FGE-sulfatase"/>
    <property type="match status" value="1"/>
</dbReference>
<dbReference type="PANTHER" id="PTHR23150:SF19">
    <property type="entry name" value="FORMYLGLYCINE-GENERATING ENZYME"/>
    <property type="match status" value="1"/>
</dbReference>
<organism evidence="3 4">
    <name type="scientific">Nostoc minutum NIES-26</name>
    <dbReference type="NCBI Taxonomy" id="1844469"/>
    <lineage>
        <taxon>Bacteria</taxon>
        <taxon>Bacillati</taxon>
        <taxon>Cyanobacteriota</taxon>
        <taxon>Cyanophyceae</taxon>
        <taxon>Nostocales</taxon>
        <taxon>Nostocaceae</taxon>
        <taxon>Nostoc</taxon>
    </lineage>
</organism>
<evidence type="ECO:0000259" key="2">
    <source>
        <dbReference type="PROSITE" id="PS50104"/>
    </source>
</evidence>
<accession>A0A367Q374</accession>
<dbReference type="SMART" id="SM00255">
    <property type="entry name" value="TIR"/>
    <property type="match status" value="1"/>
</dbReference>
<evidence type="ECO:0000313" key="3">
    <source>
        <dbReference type="EMBL" id="RCJ17764.1"/>
    </source>
</evidence>
<evidence type="ECO:0000313" key="4">
    <source>
        <dbReference type="Proteomes" id="UP000252107"/>
    </source>
</evidence>
<dbReference type="Gene3D" id="3.40.50.10140">
    <property type="entry name" value="Toll/interleukin-1 receptor homology (TIR) domain"/>
    <property type="match status" value="1"/>
</dbReference>
<comment type="caution">
    <text evidence="3">The sequence shown here is derived from an EMBL/GenBank/DDBJ whole genome shotgun (WGS) entry which is preliminary data.</text>
</comment>
<dbReference type="GO" id="GO:0120147">
    <property type="term" value="F:formylglycine-generating oxidase activity"/>
    <property type="evidence" value="ECO:0007669"/>
    <property type="project" value="TreeGrafter"/>
</dbReference>
<dbReference type="GO" id="GO:0007165">
    <property type="term" value="P:signal transduction"/>
    <property type="evidence" value="ECO:0007669"/>
    <property type="project" value="InterPro"/>
</dbReference>
<dbReference type="InterPro" id="IPR016187">
    <property type="entry name" value="CTDL_fold"/>
</dbReference>
<dbReference type="InterPro" id="IPR000157">
    <property type="entry name" value="TIR_dom"/>
</dbReference>
<feature type="domain" description="TIR" evidence="2">
    <location>
        <begin position="4"/>
        <end position="149"/>
    </location>
</feature>
<gene>
    <name evidence="3" type="ORF">A6770_33640</name>
</gene>
<reference evidence="3" key="1">
    <citation type="submission" date="2016-04" db="EMBL/GenBank/DDBJ databases">
        <authorList>
            <person name="Tabuchi Yagui T.R."/>
        </authorList>
    </citation>
    <scope>NUCLEOTIDE SEQUENCE [LARGE SCALE GENOMIC DNA]</scope>
    <source>
        <strain evidence="3">NIES-26</strain>
    </source>
</reference>
<dbReference type="InterPro" id="IPR051043">
    <property type="entry name" value="Sulfatase_Mod_Factor_Kinase"/>
</dbReference>
<dbReference type="AlphaFoldDB" id="A0A367Q374"/>
<dbReference type="PANTHER" id="PTHR23150">
    <property type="entry name" value="SULFATASE MODIFYING FACTOR 1, 2"/>
    <property type="match status" value="1"/>
</dbReference>
<dbReference type="PROSITE" id="PS50104">
    <property type="entry name" value="TIR"/>
    <property type="match status" value="1"/>
</dbReference>
<feature type="compositionally biased region" description="Basic and acidic residues" evidence="1">
    <location>
        <begin position="275"/>
        <end position="290"/>
    </location>
</feature>
<dbReference type="Gene3D" id="3.90.1580.10">
    <property type="entry name" value="paralog of FGE (formylglycine-generating enzyme)"/>
    <property type="match status" value="1"/>
</dbReference>